<keyword evidence="1" id="KW-1133">Transmembrane helix</keyword>
<reference evidence="2" key="1">
    <citation type="submission" date="2020-06" db="EMBL/GenBank/DDBJ databases">
        <title>Whole Genome Sequence of Bradyrhizobium sp. Strain 66S1MB.</title>
        <authorList>
            <person name="Bromfield E."/>
            <person name="Cloutier S."/>
        </authorList>
    </citation>
    <scope>NUCLEOTIDE SEQUENCE</scope>
    <source>
        <strain evidence="2">66S1MB</strain>
    </source>
</reference>
<gene>
    <name evidence="2" type="ORF">HU230_09915</name>
</gene>
<feature type="transmembrane region" description="Helical" evidence="1">
    <location>
        <begin position="12"/>
        <end position="31"/>
    </location>
</feature>
<evidence type="ECO:0000313" key="2">
    <source>
        <dbReference type="EMBL" id="NVL06031.1"/>
    </source>
</evidence>
<comment type="caution">
    <text evidence="2">The sequence shown here is derived from an EMBL/GenBank/DDBJ whole genome shotgun (WGS) entry which is preliminary data.</text>
</comment>
<dbReference type="EMBL" id="JABWSX010000001">
    <property type="protein sequence ID" value="NVL06031.1"/>
    <property type="molecule type" value="Genomic_DNA"/>
</dbReference>
<dbReference type="InterPro" id="IPR025333">
    <property type="entry name" value="DUF4239"/>
</dbReference>
<proteinExistence type="predicted"/>
<organism evidence="2">
    <name type="scientific">Bradyrhizobium quebecense</name>
    <dbReference type="NCBI Taxonomy" id="2748629"/>
    <lineage>
        <taxon>Bacteria</taxon>
        <taxon>Pseudomonadati</taxon>
        <taxon>Pseudomonadota</taxon>
        <taxon>Alphaproteobacteria</taxon>
        <taxon>Hyphomicrobiales</taxon>
        <taxon>Nitrobacteraceae</taxon>
        <taxon>Bradyrhizobium</taxon>
    </lineage>
</organism>
<keyword evidence="1" id="KW-0812">Transmembrane</keyword>
<dbReference type="AlphaFoldDB" id="A0A974AC72"/>
<dbReference type="Pfam" id="PF14023">
    <property type="entry name" value="Bestrophin-like"/>
    <property type="match status" value="1"/>
</dbReference>
<evidence type="ECO:0000256" key="1">
    <source>
        <dbReference type="SAM" id="Phobius"/>
    </source>
</evidence>
<protein>
    <submittedName>
        <fullName evidence="2">Uncharacterized protein</fullName>
    </submittedName>
</protein>
<keyword evidence="1" id="KW-0472">Membrane</keyword>
<accession>A0A974AC72</accession>
<dbReference type="RefSeq" id="WP_176529939.1">
    <property type="nucleotide sequence ID" value="NZ_CP088022.1"/>
</dbReference>
<sequence length="81" mass="8436">MASDRTIDTTWILVITLGVVTQMSLGLVHLNKAGAQITAPSVLSIAVVMALGLIGLQARPFAGDVRVEPGPLVELANTITQ</sequence>
<feature type="transmembrane region" description="Helical" evidence="1">
    <location>
        <begin position="37"/>
        <end position="56"/>
    </location>
</feature>
<name>A0A974AC72_9BRAD</name>